<feature type="compositionally biased region" description="Basic and acidic residues" evidence="1">
    <location>
        <begin position="34"/>
        <end position="44"/>
    </location>
</feature>
<feature type="compositionally biased region" description="Basic residues" evidence="1">
    <location>
        <begin position="184"/>
        <end position="203"/>
    </location>
</feature>
<evidence type="ECO:0000313" key="2">
    <source>
        <dbReference type="EMBL" id="GAA99986.1"/>
    </source>
</evidence>
<dbReference type="InterPro" id="IPR050656">
    <property type="entry name" value="PINX1"/>
</dbReference>
<dbReference type="AlphaFoldDB" id="G7EAX6"/>
<reference evidence="2 3" key="2">
    <citation type="journal article" date="2012" name="Open Biol.">
        <title>Characteristics of nucleosomes and linker DNA regions on the genome of the basidiomycete Mixia osmundae revealed by mono- and dinucleosome mapping.</title>
        <authorList>
            <person name="Nishida H."/>
            <person name="Kondo S."/>
            <person name="Matsumoto T."/>
            <person name="Suzuki Y."/>
            <person name="Yoshikawa H."/>
            <person name="Taylor T.D."/>
            <person name="Sugiyama J."/>
        </authorList>
    </citation>
    <scope>NUCLEOTIDE SEQUENCE [LARGE SCALE GENOMIC DNA]</scope>
    <source>
        <strain evidence="3">CBS 9802 / IAM 14324 / JCM 22182 / KY 12970</strain>
    </source>
</reference>
<dbReference type="Proteomes" id="UP000009131">
    <property type="component" value="Unassembled WGS sequence"/>
</dbReference>
<dbReference type="HOGENOM" id="CLU_064986_0_0_1"/>
<feature type="region of interest" description="Disordered" evidence="1">
    <location>
        <begin position="14"/>
        <end position="44"/>
    </location>
</feature>
<dbReference type="EMBL" id="BABT02000252">
    <property type="protein sequence ID" value="GAA99986.1"/>
    <property type="molecule type" value="Genomic_DNA"/>
</dbReference>
<organism evidence="2 3">
    <name type="scientific">Mixia osmundae (strain CBS 9802 / IAM 14324 / JCM 22182 / KY 12970)</name>
    <dbReference type="NCBI Taxonomy" id="764103"/>
    <lineage>
        <taxon>Eukaryota</taxon>
        <taxon>Fungi</taxon>
        <taxon>Dikarya</taxon>
        <taxon>Basidiomycota</taxon>
        <taxon>Pucciniomycotina</taxon>
        <taxon>Mixiomycetes</taxon>
        <taxon>Mixiales</taxon>
        <taxon>Mixiaceae</taxon>
        <taxon>Mixia</taxon>
    </lineage>
</organism>
<gene>
    <name evidence="2" type="primary">Mo06689</name>
    <name evidence="2" type="ORF">E5Q_06689</name>
</gene>
<name>G7EAX6_MIXOS</name>
<protein>
    <recommendedName>
        <fullName evidence="4">G-patch domain-containing protein</fullName>
    </recommendedName>
</protein>
<feature type="compositionally biased region" description="Low complexity" evidence="1">
    <location>
        <begin position="150"/>
        <end position="177"/>
    </location>
</feature>
<feature type="compositionally biased region" description="Basic and acidic residues" evidence="1">
    <location>
        <begin position="235"/>
        <end position="248"/>
    </location>
</feature>
<comment type="caution">
    <text evidence="2">The sequence shown here is derived from an EMBL/GenBank/DDBJ whole genome shotgun (WGS) entry which is preliminary data.</text>
</comment>
<feature type="compositionally biased region" description="Basic residues" evidence="1">
    <location>
        <begin position="249"/>
        <end position="259"/>
    </location>
</feature>
<accession>G7EAX6</accession>
<dbReference type="STRING" id="764103.G7EAX6"/>
<keyword evidence="3" id="KW-1185">Reference proteome</keyword>
<reference evidence="2 3" key="1">
    <citation type="journal article" date="2011" name="J. Gen. Appl. Microbiol.">
        <title>Draft genome sequencing of the enigmatic basidiomycete Mixia osmundae.</title>
        <authorList>
            <person name="Nishida H."/>
            <person name="Nagatsuka Y."/>
            <person name="Sugiyama J."/>
        </authorList>
    </citation>
    <scope>NUCLEOTIDE SEQUENCE [LARGE SCALE GENOMIC DNA]</scope>
    <source>
        <strain evidence="3">CBS 9802 / IAM 14324 / JCM 22182 / KY 12970</strain>
    </source>
</reference>
<evidence type="ECO:0008006" key="4">
    <source>
        <dbReference type="Google" id="ProtNLM"/>
    </source>
</evidence>
<sequence>MSFSPAGYLQAQGWQGAGQGLQAGSRAKPITLIKKKDQSGLGKDRDEAYPWWDDVFANVAKKIPSKPAVSAGAVSPQSNARRHTTVTGLISPLPAPATSHSGLSTAGTSIPSASVQLDVIAQAKRAGAKAHLYSRFSRGATLTGSHEASDNSASPSTAPSPSAAPQGALSPVPIAAETADERRARRKARKARRLARAQRRAARHGGPVAVSAQLDTTKPVKRAEQTEPSQTSDSQEEHASTPHTTDKRSAKRKRKKCKPSRAGQYRGCKIRKQELPRHLLRSSSVSLVIFVVDPQSDEAISLVVVVGNGNEHLRRRCHTDTQDARWVADHSVPLLHRQQNEAGQTASTSRWADRIVSWPRWHRQ</sequence>
<dbReference type="eggNOG" id="ENOG502S8NF">
    <property type="taxonomic scope" value="Eukaryota"/>
</dbReference>
<dbReference type="PANTHER" id="PTHR23149">
    <property type="entry name" value="G PATCH DOMAIN CONTAINING PROTEIN"/>
    <property type="match status" value="1"/>
</dbReference>
<feature type="region of interest" description="Disordered" evidence="1">
    <location>
        <begin position="142"/>
        <end position="264"/>
    </location>
</feature>
<proteinExistence type="predicted"/>
<dbReference type="OrthoDB" id="3366546at2759"/>
<evidence type="ECO:0000313" key="3">
    <source>
        <dbReference type="Proteomes" id="UP000009131"/>
    </source>
</evidence>
<dbReference type="PANTHER" id="PTHR23149:SF32">
    <property type="entry name" value="G-PATCH DOMAIN-CONTAINING PROTEIN"/>
    <property type="match status" value="1"/>
</dbReference>
<evidence type="ECO:0000256" key="1">
    <source>
        <dbReference type="SAM" id="MobiDB-lite"/>
    </source>
</evidence>
<dbReference type="InParanoid" id="G7EAX6"/>